<sequence>MKKLFLFCISVLVLSACEGDRGPQGPPGFDGQDGLIGTTQEYTNVNLNYNGQTGTYGTFLNLPFEILNSDAVLVYRLENRDNDGNPIWTQLPHNFFLNDGNIIQYVFNHTFYDVQIIIDANFDPGQFTDQEYNLYTRNQSFRAVIVPSDFANDPTNNIETFEALQQSIQKQGFQLKTISIEK</sequence>
<dbReference type="EMBL" id="JAVDQA010000002">
    <property type="protein sequence ID" value="MDR6300393.1"/>
    <property type="molecule type" value="Genomic_DNA"/>
</dbReference>
<reference evidence="1 2" key="1">
    <citation type="submission" date="2023-07" db="EMBL/GenBank/DDBJ databases">
        <title>Genomic Encyclopedia of Type Strains, Phase IV (KMG-IV): sequencing the most valuable type-strain genomes for metagenomic binning, comparative biology and taxonomic classification.</title>
        <authorList>
            <person name="Goeker M."/>
        </authorList>
    </citation>
    <scope>NUCLEOTIDE SEQUENCE [LARGE SCALE GENOMIC DNA]</scope>
    <source>
        <strain evidence="1 2">DSM 102814</strain>
    </source>
</reference>
<keyword evidence="2" id="KW-1185">Reference proteome</keyword>
<gene>
    <name evidence="1" type="ORF">GGR31_001024</name>
</gene>
<name>A0ABU1K471_9FLAO</name>
<evidence type="ECO:0000313" key="2">
    <source>
        <dbReference type="Proteomes" id="UP001257659"/>
    </source>
</evidence>
<evidence type="ECO:0000313" key="1">
    <source>
        <dbReference type="EMBL" id="MDR6300393.1"/>
    </source>
</evidence>
<dbReference type="Proteomes" id="UP001257659">
    <property type="component" value="Unassembled WGS sequence"/>
</dbReference>
<comment type="caution">
    <text evidence="1">The sequence shown here is derived from an EMBL/GenBank/DDBJ whole genome shotgun (WGS) entry which is preliminary data.</text>
</comment>
<dbReference type="PROSITE" id="PS51257">
    <property type="entry name" value="PROKAR_LIPOPROTEIN"/>
    <property type="match status" value="1"/>
</dbReference>
<organism evidence="1 2">
    <name type="scientific">Mesonia maritima</name>
    <dbReference type="NCBI Taxonomy" id="1793873"/>
    <lineage>
        <taxon>Bacteria</taxon>
        <taxon>Pseudomonadati</taxon>
        <taxon>Bacteroidota</taxon>
        <taxon>Flavobacteriia</taxon>
        <taxon>Flavobacteriales</taxon>
        <taxon>Flavobacteriaceae</taxon>
        <taxon>Mesonia</taxon>
    </lineage>
</organism>
<protein>
    <recommendedName>
        <fullName evidence="3">Collagen-like protein</fullName>
    </recommendedName>
</protein>
<dbReference type="RefSeq" id="WP_309727304.1">
    <property type="nucleotide sequence ID" value="NZ_JAVDQA010000002.1"/>
</dbReference>
<proteinExistence type="predicted"/>
<accession>A0ABU1K471</accession>
<evidence type="ECO:0008006" key="3">
    <source>
        <dbReference type="Google" id="ProtNLM"/>
    </source>
</evidence>